<keyword evidence="3 8" id="KW-1003">Cell membrane</keyword>
<dbReference type="GO" id="GO:0008982">
    <property type="term" value="F:protein-N(PI)-phosphohistidine-sugar phosphotransferase activity"/>
    <property type="evidence" value="ECO:0007669"/>
    <property type="project" value="UniProtKB-UniRule"/>
</dbReference>
<sequence>MGKKMESFTNKVQSSMGKFASNKLLSAISNGMIRLLPVTMVGSVCAILGNLGFPGYQDYVNKIGLGSIFSMGVQMTTNLISIYVLVSLAYEFSKKLNGSKINSILLSVMSFFLLTPISNIKIKGNDIVGLDLSYLGSKGMFVAMIVSLSVTWFYCLLERKHITIKMPDSVPPAVSNSFTALVPAWIIAGIILVINGMLRATSFGDIHNLIYTIVQTPLEHLGGSIWALLFILFFSEFLWFFGIHGSMATSAIIYTLYQPLELQNLAAYTAGQALPNILTKTFIDVMKGPRHFALAILLLFLCHSHHMKSVGKVAIVPAFFGISEPMKFGIPMVLNPILFIPMTLSPVISVGLAYVATSLNLIPRMTGITFPWNIPVISGLVVGDWRTAILQVLQLLIAMALYYPFIKILDRQSLEQEAAQAEKE</sequence>
<gene>
    <name evidence="11" type="ORF">LKACC12383_00260</name>
</gene>
<dbReference type="NCBIfam" id="TIGR00410">
    <property type="entry name" value="lacE"/>
    <property type="match status" value="1"/>
</dbReference>
<reference evidence="11 12" key="1">
    <citation type="submission" date="2017-03" db="EMBL/GenBank/DDBJ databases">
        <title>Genome sequence of Lactobacillus kimchii KACC 12383.</title>
        <authorList>
            <person name="Chun J."/>
        </authorList>
    </citation>
    <scope>NUCLEOTIDE SEQUENCE [LARGE SCALE GENOMIC DNA]</scope>
    <source>
        <strain evidence="11 12">KACC 12383</strain>
    </source>
</reference>
<name>A0A210PD00_9LACO</name>
<dbReference type="InterPro" id="IPR004796">
    <property type="entry name" value="PTS_IIC_cello"/>
</dbReference>
<accession>A0A210PD00</accession>
<feature type="transmembrane region" description="Helical" evidence="9">
    <location>
        <begin position="101"/>
        <end position="120"/>
    </location>
</feature>
<evidence type="ECO:0000256" key="1">
    <source>
        <dbReference type="ARBA" id="ARBA00004651"/>
    </source>
</evidence>
<evidence type="ECO:0000256" key="7">
    <source>
        <dbReference type="ARBA" id="ARBA00023136"/>
    </source>
</evidence>
<dbReference type="PROSITE" id="PS51105">
    <property type="entry name" value="PTS_EIIC_TYPE_3"/>
    <property type="match status" value="1"/>
</dbReference>
<feature type="transmembrane region" description="Helical" evidence="9">
    <location>
        <begin position="333"/>
        <end position="356"/>
    </location>
</feature>
<dbReference type="InterPro" id="IPR051088">
    <property type="entry name" value="PTS_Sugar-EIIC/EIIB"/>
</dbReference>
<dbReference type="InterPro" id="IPR004501">
    <property type="entry name" value="PTS_EIIC_3"/>
</dbReference>
<keyword evidence="4 8" id="KW-0762">Sugar transport</keyword>
<organism evidence="11 12">
    <name type="scientific">Companilactobacillus kimchii</name>
    <dbReference type="NCBI Taxonomy" id="2801452"/>
    <lineage>
        <taxon>Bacteria</taxon>
        <taxon>Bacillati</taxon>
        <taxon>Bacillota</taxon>
        <taxon>Bacilli</taxon>
        <taxon>Lactobacillales</taxon>
        <taxon>Lactobacillaceae</taxon>
        <taxon>Companilactobacillus</taxon>
    </lineage>
</organism>
<dbReference type="PANTHER" id="PTHR33989:SF4">
    <property type="entry name" value="PTS SYSTEM N,N'-DIACETYLCHITOBIOSE-SPECIFIC EIIC COMPONENT"/>
    <property type="match status" value="1"/>
</dbReference>
<feature type="transmembrane region" description="Helical" evidence="9">
    <location>
        <begin position="65"/>
        <end position="89"/>
    </location>
</feature>
<dbReference type="GO" id="GO:1901264">
    <property type="term" value="P:carbohydrate derivative transport"/>
    <property type="evidence" value="ECO:0007669"/>
    <property type="project" value="TreeGrafter"/>
</dbReference>
<comment type="caution">
    <text evidence="11">The sequence shown here is derived from an EMBL/GenBank/DDBJ whole genome shotgun (WGS) entry which is preliminary data.</text>
</comment>
<feature type="transmembrane region" description="Helical" evidence="9">
    <location>
        <begin position="388"/>
        <end position="406"/>
    </location>
</feature>
<comment type="subcellular location">
    <subcellularLocation>
        <location evidence="1">Cell membrane</location>
        <topology evidence="1">Multi-pass membrane protein</topology>
    </subcellularLocation>
</comment>
<feature type="transmembrane region" description="Helical" evidence="9">
    <location>
        <begin position="33"/>
        <end position="53"/>
    </location>
</feature>
<evidence type="ECO:0000256" key="3">
    <source>
        <dbReference type="ARBA" id="ARBA00022475"/>
    </source>
</evidence>
<dbReference type="InterPro" id="IPR003352">
    <property type="entry name" value="PTS_EIIC"/>
</dbReference>
<evidence type="ECO:0000313" key="12">
    <source>
        <dbReference type="Proteomes" id="UP000196649"/>
    </source>
</evidence>
<keyword evidence="7 8" id="KW-0472">Membrane</keyword>
<feature type="transmembrane region" description="Helical" evidence="9">
    <location>
        <begin position="178"/>
        <end position="198"/>
    </location>
</feature>
<dbReference type="PIRSF" id="PIRSF006351">
    <property type="entry name" value="PTS_EIIC-Cellobiose"/>
    <property type="match status" value="1"/>
</dbReference>
<dbReference type="GO" id="GO:0009401">
    <property type="term" value="P:phosphoenolpyruvate-dependent sugar phosphotransferase system"/>
    <property type="evidence" value="ECO:0007669"/>
    <property type="project" value="InterPro"/>
</dbReference>
<keyword evidence="6 9" id="KW-1133">Transmembrane helix</keyword>
<feature type="transmembrane region" description="Helical" evidence="9">
    <location>
        <begin position="140"/>
        <end position="157"/>
    </location>
</feature>
<evidence type="ECO:0000259" key="10">
    <source>
        <dbReference type="PROSITE" id="PS51105"/>
    </source>
</evidence>
<comment type="function">
    <text evidence="8">The phosphoenolpyruvate-dependent sugar phosphotransferase system (PTS), a major carbohydrate active -transport system, catalyzes the phosphorylation of incoming sugar substrates concomitant with their translocation across the cell membrane.</text>
</comment>
<keyword evidence="2 8" id="KW-0813">Transport</keyword>
<proteinExistence type="predicted"/>
<dbReference type="Pfam" id="PF02378">
    <property type="entry name" value="PTS_EIIC"/>
    <property type="match status" value="1"/>
</dbReference>
<keyword evidence="5 9" id="KW-0812">Transmembrane</keyword>
<feature type="transmembrane region" description="Helical" evidence="9">
    <location>
        <begin position="225"/>
        <end position="243"/>
    </location>
</feature>
<dbReference type="GO" id="GO:0005886">
    <property type="term" value="C:plasma membrane"/>
    <property type="evidence" value="ECO:0007669"/>
    <property type="project" value="UniProtKB-SubCell"/>
</dbReference>
<dbReference type="EMBL" id="MXAL01000001">
    <property type="protein sequence ID" value="OWF34347.1"/>
    <property type="molecule type" value="Genomic_DNA"/>
</dbReference>
<evidence type="ECO:0000256" key="2">
    <source>
        <dbReference type="ARBA" id="ARBA00022448"/>
    </source>
</evidence>
<evidence type="ECO:0000256" key="6">
    <source>
        <dbReference type="ARBA" id="ARBA00022989"/>
    </source>
</evidence>
<feature type="domain" description="PTS EIIC type-3" evidence="10">
    <location>
        <begin position="8"/>
        <end position="405"/>
    </location>
</feature>
<evidence type="ECO:0000256" key="5">
    <source>
        <dbReference type="ARBA" id="ARBA00022692"/>
    </source>
</evidence>
<evidence type="ECO:0000256" key="4">
    <source>
        <dbReference type="ARBA" id="ARBA00022597"/>
    </source>
</evidence>
<evidence type="ECO:0000256" key="9">
    <source>
        <dbReference type="SAM" id="Phobius"/>
    </source>
</evidence>
<dbReference type="RefSeq" id="WP_082397468.1">
    <property type="nucleotide sequence ID" value="NZ_LNUB01000004.1"/>
</dbReference>
<protein>
    <recommendedName>
        <fullName evidence="8">Permease IIC component</fullName>
    </recommendedName>
</protein>
<dbReference type="AlphaFoldDB" id="A0A210PD00"/>
<evidence type="ECO:0000313" key="11">
    <source>
        <dbReference type="EMBL" id="OWF34347.1"/>
    </source>
</evidence>
<evidence type="ECO:0000256" key="8">
    <source>
        <dbReference type="PIRNR" id="PIRNR006351"/>
    </source>
</evidence>
<dbReference type="PANTHER" id="PTHR33989">
    <property type="match status" value="1"/>
</dbReference>
<dbReference type="Proteomes" id="UP000196649">
    <property type="component" value="Unassembled WGS sequence"/>
</dbReference>